<dbReference type="AlphaFoldDB" id="A0A2K1IID3"/>
<reference evidence="1 3" key="2">
    <citation type="journal article" date="2018" name="Plant J.">
        <title>The Physcomitrella patens chromosome-scale assembly reveals moss genome structure and evolution.</title>
        <authorList>
            <person name="Lang D."/>
            <person name="Ullrich K.K."/>
            <person name="Murat F."/>
            <person name="Fuchs J."/>
            <person name="Jenkins J."/>
            <person name="Haas F.B."/>
            <person name="Piednoel M."/>
            <person name="Gundlach H."/>
            <person name="Van Bel M."/>
            <person name="Meyberg R."/>
            <person name="Vives C."/>
            <person name="Morata J."/>
            <person name="Symeonidi A."/>
            <person name="Hiss M."/>
            <person name="Muchero W."/>
            <person name="Kamisugi Y."/>
            <person name="Saleh O."/>
            <person name="Blanc G."/>
            <person name="Decker E.L."/>
            <person name="van Gessel N."/>
            <person name="Grimwood J."/>
            <person name="Hayes R.D."/>
            <person name="Graham S.W."/>
            <person name="Gunter L.E."/>
            <person name="McDaniel S.F."/>
            <person name="Hoernstein S.N.W."/>
            <person name="Larsson A."/>
            <person name="Li F.W."/>
            <person name="Perroud P.F."/>
            <person name="Phillips J."/>
            <person name="Ranjan P."/>
            <person name="Rokshar D.S."/>
            <person name="Rothfels C.J."/>
            <person name="Schneider L."/>
            <person name="Shu S."/>
            <person name="Stevenson D.W."/>
            <person name="Thummler F."/>
            <person name="Tillich M."/>
            <person name="Villarreal Aguilar J.C."/>
            <person name="Widiez T."/>
            <person name="Wong G.K."/>
            <person name="Wymore A."/>
            <person name="Zhang Y."/>
            <person name="Zimmer A.D."/>
            <person name="Quatrano R.S."/>
            <person name="Mayer K.F.X."/>
            <person name="Goodstein D."/>
            <person name="Casacuberta J.M."/>
            <person name="Vandepoele K."/>
            <person name="Reski R."/>
            <person name="Cuming A.C."/>
            <person name="Tuskan G.A."/>
            <person name="Maumus F."/>
            <person name="Salse J."/>
            <person name="Schmutz J."/>
            <person name="Rensing S.A."/>
        </authorList>
    </citation>
    <scope>NUCLEOTIDE SEQUENCE [LARGE SCALE GENOMIC DNA]</scope>
    <source>
        <strain evidence="2 3">cv. Gransden 2004</strain>
    </source>
</reference>
<reference evidence="2" key="3">
    <citation type="submission" date="2020-12" db="UniProtKB">
        <authorList>
            <consortium name="EnsemblPlants"/>
        </authorList>
    </citation>
    <scope>IDENTIFICATION</scope>
</reference>
<dbReference type="Gramene" id="Pp3c23_7600V3.1">
    <property type="protein sequence ID" value="PAC:32949481.CDS.1"/>
    <property type="gene ID" value="Pp3c23_7600"/>
</dbReference>
<reference evidence="1 3" key="1">
    <citation type="journal article" date="2008" name="Science">
        <title>The Physcomitrella genome reveals evolutionary insights into the conquest of land by plants.</title>
        <authorList>
            <person name="Rensing S."/>
            <person name="Lang D."/>
            <person name="Zimmer A."/>
            <person name="Terry A."/>
            <person name="Salamov A."/>
            <person name="Shapiro H."/>
            <person name="Nishiyama T."/>
            <person name="Perroud P.-F."/>
            <person name="Lindquist E."/>
            <person name="Kamisugi Y."/>
            <person name="Tanahashi T."/>
            <person name="Sakakibara K."/>
            <person name="Fujita T."/>
            <person name="Oishi K."/>
            <person name="Shin-I T."/>
            <person name="Kuroki Y."/>
            <person name="Toyoda A."/>
            <person name="Suzuki Y."/>
            <person name="Hashimoto A."/>
            <person name="Yamaguchi K."/>
            <person name="Sugano A."/>
            <person name="Kohara Y."/>
            <person name="Fujiyama A."/>
            <person name="Anterola A."/>
            <person name="Aoki S."/>
            <person name="Ashton N."/>
            <person name="Barbazuk W.B."/>
            <person name="Barker E."/>
            <person name="Bennetzen J."/>
            <person name="Bezanilla M."/>
            <person name="Blankenship R."/>
            <person name="Cho S.H."/>
            <person name="Dutcher S."/>
            <person name="Estelle M."/>
            <person name="Fawcett J.A."/>
            <person name="Gundlach H."/>
            <person name="Hanada K."/>
            <person name="Heyl A."/>
            <person name="Hicks K.A."/>
            <person name="Hugh J."/>
            <person name="Lohr M."/>
            <person name="Mayer K."/>
            <person name="Melkozernov A."/>
            <person name="Murata T."/>
            <person name="Nelson D."/>
            <person name="Pils B."/>
            <person name="Prigge M."/>
            <person name="Reiss B."/>
            <person name="Renner T."/>
            <person name="Rombauts S."/>
            <person name="Rushton P."/>
            <person name="Sanderfoot A."/>
            <person name="Schween G."/>
            <person name="Shiu S.-H."/>
            <person name="Stueber K."/>
            <person name="Theodoulou F.L."/>
            <person name="Tu H."/>
            <person name="Van de Peer Y."/>
            <person name="Verrier P.J."/>
            <person name="Waters E."/>
            <person name="Wood A."/>
            <person name="Yang L."/>
            <person name="Cove D."/>
            <person name="Cuming A."/>
            <person name="Hasebe M."/>
            <person name="Lucas S."/>
            <person name="Mishler D.B."/>
            <person name="Reski R."/>
            <person name="Grigoriev I."/>
            <person name="Quatrano R.S."/>
            <person name="Boore J.L."/>
        </authorList>
    </citation>
    <scope>NUCLEOTIDE SEQUENCE [LARGE SCALE GENOMIC DNA]</scope>
    <source>
        <strain evidence="2 3">cv. Gransden 2004</strain>
    </source>
</reference>
<dbReference type="Gramene" id="Pp3c23_7600V3.2">
    <property type="protein sequence ID" value="PAC:32949482.CDS.1"/>
    <property type="gene ID" value="Pp3c23_7600"/>
</dbReference>
<sequence length="62" mass="6904">MERAGPGWVGTGRVGNRPLRYVAEPRVLCMARSWVQRESSLKKRVAVLDIPSLVSSNFPPKP</sequence>
<dbReference type="EnsemblPlants" id="Pp3c23_7600V3.2">
    <property type="protein sequence ID" value="PAC:32949482.CDS.1"/>
    <property type="gene ID" value="Pp3c23_7600"/>
</dbReference>
<accession>A0A2K1IID3</accession>
<dbReference type="InParanoid" id="A0A2K1IID3"/>
<dbReference type="EMBL" id="ABEU02000023">
    <property type="protein sequence ID" value="PNR29039.1"/>
    <property type="molecule type" value="Genomic_DNA"/>
</dbReference>
<dbReference type="PaxDb" id="3218-PP1S10_263V6.1"/>
<evidence type="ECO:0000313" key="2">
    <source>
        <dbReference type="EnsemblPlants" id="PAC:32949481.CDS.1"/>
    </source>
</evidence>
<protein>
    <submittedName>
        <fullName evidence="1 2">Uncharacterized protein</fullName>
    </submittedName>
</protein>
<evidence type="ECO:0000313" key="3">
    <source>
        <dbReference type="Proteomes" id="UP000006727"/>
    </source>
</evidence>
<keyword evidence="3" id="KW-1185">Reference proteome</keyword>
<evidence type="ECO:0000313" key="1">
    <source>
        <dbReference type="EMBL" id="PNR29039.1"/>
    </source>
</evidence>
<gene>
    <name evidence="1" type="ORF">PHYPA_027731</name>
</gene>
<organism evidence="1">
    <name type="scientific">Physcomitrium patens</name>
    <name type="common">Spreading-leaved earth moss</name>
    <name type="synonym">Physcomitrella patens</name>
    <dbReference type="NCBI Taxonomy" id="3218"/>
    <lineage>
        <taxon>Eukaryota</taxon>
        <taxon>Viridiplantae</taxon>
        <taxon>Streptophyta</taxon>
        <taxon>Embryophyta</taxon>
        <taxon>Bryophyta</taxon>
        <taxon>Bryophytina</taxon>
        <taxon>Bryopsida</taxon>
        <taxon>Funariidae</taxon>
        <taxon>Funariales</taxon>
        <taxon>Funariaceae</taxon>
        <taxon>Physcomitrium</taxon>
    </lineage>
</organism>
<dbReference type="EnsemblPlants" id="Pp3c23_7600V3.1">
    <property type="protein sequence ID" value="PAC:32949481.CDS.1"/>
    <property type="gene ID" value="Pp3c23_7600"/>
</dbReference>
<proteinExistence type="predicted"/>
<name>A0A2K1IID3_PHYPA</name>
<dbReference type="Proteomes" id="UP000006727">
    <property type="component" value="Chromosome 23"/>
</dbReference>